<dbReference type="AlphaFoldDB" id="A0A929B9Z8"/>
<dbReference type="Proteomes" id="UP000598360">
    <property type="component" value="Unassembled WGS sequence"/>
</dbReference>
<dbReference type="InterPro" id="IPR001109">
    <property type="entry name" value="Hydrogenase_HupF/HypC"/>
</dbReference>
<dbReference type="EMBL" id="JADEYC010000030">
    <property type="protein sequence ID" value="MBE9376022.1"/>
    <property type="molecule type" value="Genomic_DNA"/>
</dbReference>
<keyword evidence="3" id="KW-1185">Reference proteome</keyword>
<dbReference type="PANTHER" id="PTHR35177">
    <property type="entry name" value="HYDROGENASE MATURATION FACTOR HYBG"/>
    <property type="match status" value="1"/>
</dbReference>
<comment type="caution">
    <text evidence="2">The sequence shown here is derived from an EMBL/GenBank/DDBJ whole genome shotgun (WGS) entry which is preliminary data.</text>
</comment>
<reference evidence="2" key="1">
    <citation type="submission" date="2020-10" db="EMBL/GenBank/DDBJ databases">
        <title>Diversity and distribution of actinomycetes associated with coral in the coast of Hainan.</title>
        <authorList>
            <person name="Li F."/>
        </authorList>
    </citation>
    <scope>NUCLEOTIDE SEQUENCE</scope>
    <source>
        <strain evidence="2">HNM0983</strain>
    </source>
</reference>
<evidence type="ECO:0000313" key="2">
    <source>
        <dbReference type="EMBL" id="MBE9376022.1"/>
    </source>
</evidence>
<gene>
    <name evidence="2" type="ORF">IQ251_16345</name>
</gene>
<dbReference type="GO" id="GO:0051604">
    <property type="term" value="P:protein maturation"/>
    <property type="evidence" value="ECO:0007669"/>
    <property type="project" value="TreeGrafter"/>
</dbReference>
<dbReference type="PROSITE" id="PS01097">
    <property type="entry name" value="HUPF_HYPC"/>
    <property type="match status" value="1"/>
</dbReference>
<dbReference type="SUPFAM" id="SSF159127">
    <property type="entry name" value="HupF/HypC-like"/>
    <property type="match status" value="1"/>
</dbReference>
<organism evidence="2 3">
    <name type="scientific">Saccharopolyspora montiporae</name>
    <dbReference type="NCBI Taxonomy" id="2781240"/>
    <lineage>
        <taxon>Bacteria</taxon>
        <taxon>Bacillati</taxon>
        <taxon>Actinomycetota</taxon>
        <taxon>Actinomycetes</taxon>
        <taxon>Pseudonocardiales</taxon>
        <taxon>Pseudonocardiaceae</taxon>
        <taxon>Saccharopolyspora</taxon>
    </lineage>
</organism>
<comment type="similarity">
    <text evidence="1">Belongs to the HupF/HypC family.</text>
</comment>
<dbReference type="Gene3D" id="2.30.30.140">
    <property type="match status" value="1"/>
</dbReference>
<dbReference type="Pfam" id="PF01455">
    <property type="entry name" value="HupF_HypC"/>
    <property type="match status" value="1"/>
</dbReference>
<evidence type="ECO:0000313" key="3">
    <source>
        <dbReference type="Proteomes" id="UP000598360"/>
    </source>
</evidence>
<sequence length="83" mass="8666">MCLGIPGQVVELVADNDQLAIADVSGANRTVNIGLLDPGVLEPGDWVLIHMGFALEKVDAHRAGEALSGLEMLGRGSTDPQTE</sequence>
<dbReference type="NCBIfam" id="TIGR00074">
    <property type="entry name" value="hypC_hupF"/>
    <property type="match status" value="1"/>
</dbReference>
<protein>
    <submittedName>
        <fullName evidence="2">HypC/HybG/HupF family hydrogenase formation chaperone</fullName>
    </submittedName>
</protein>
<dbReference type="InterPro" id="IPR019812">
    <property type="entry name" value="Hydgase_assmbl_chp_CS"/>
</dbReference>
<dbReference type="PRINTS" id="PR00445">
    <property type="entry name" value="HUPFHYPC"/>
</dbReference>
<accession>A0A929B9Z8</accession>
<dbReference type="GO" id="GO:0005506">
    <property type="term" value="F:iron ion binding"/>
    <property type="evidence" value="ECO:0007669"/>
    <property type="project" value="TreeGrafter"/>
</dbReference>
<dbReference type="RefSeq" id="WP_193929462.1">
    <property type="nucleotide sequence ID" value="NZ_JADEYC010000030.1"/>
</dbReference>
<dbReference type="PANTHER" id="PTHR35177:SF2">
    <property type="entry name" value="HYDROGENASE MATURATION FACTOR HYBG"/>
    <property type="match status" value="1"/>
</dbReference>
<proteinExistence type="inferred from homology"/>
<name>A0A929B9Z8_9PSEU</name>
<dbReference type="GO" id="GO:1902670">
    <property type="term" value="F:carbon dioxide binding"/>
    <property type="evidence" value="ECO:0007669"/>
    <property type="project" value="TreeGrafter"/>
</dbReference>
<evidence type="ECO:0000256" key="1">
    <source>
        <dbReference type="ARBA" id="ARBA00006018"/>
    </source>
</evidence>